<dbReference type="KEGG" id="tpp:TPASS_0912"/>
<dbReference type="Proteomes" id="UP000001202">
    <property type="component" value="Chromosome"/>
</dbReference>
<dbReference type="PATRIC" id="fig|455434.6.peg.898"/>
<dbReference type="PROSITE" id="PS51832">
    <property type="entry name" value="HD_GYP"/>
    <property type="match status" value="1"/>
</dbReference>
<dbReference type="InterPro" id="IPR037522">
    <property type="entry name" value="HD_GYP_dom"/>
</dbReference>
<dbReference type="SUPFAM" id="SSF109604">
    <property type="entry name" value="HD-domain/PDEase-like"/>
    <property type="match status" value="1"/>
</dbReference>
<reference evidence="2 3" key="1">
    <citation type="journal article" date="2008" name="BMC Microbiol.">
        <title>Complete genome sequence of Treponema pallidum ssp. pallidum strain SS14 determined with oligonucleotide arrays.</title>
        <authorList>
            <person name="Matejkova P."/>
            <person name="Strouhal M."/>
            <person name="Smajs D."/>
            <person name="Norris S.J."/>
            <person name="Palzkill T."/>
            <person name="Petrosino J.F."/>
            <person name="Sodergren E."/>
            <person name="Norton J.E."/>
            <person name="Singh J."/>
            <person name="Richmond T.A."/>
            <person name="Molla M.N."/>
            <person name="Albert T.J."/>
            <person name="Weinstock G.M."/>
        </authorList>
    </citation>
    <scope>NUCLEOTIDE SEQUENCE [LARGE SCALE GENOMIC DNA]</scope>
    <source>
        <strain evidence="2 3">SS14</strain>
    </source>
</reference>
<dbReference type="PANTHER" id="PTHR43155">
    <property type="entry name" value="CYCLIC DI-GMP PHOSPHODIESTERASE PA4108-RELATED"/>
    <property type="match status" value="1"/>
</dbReference>
<feature type="domain" description="HD-GYP" evidence="1">
    <location>
        <begin position="182"/>
        <end position="378"/>
    </location>
</feature>
<accession>A0A0H3BLP7</accession>
<dbReference type="PANTHER" id="PTHR43155:SF2">
    <property type="entry name" value="CYCLIC DI-GMP PHOSPHODIESTERASE PA4108"/>
    <property type="match status" value="1"/>
</dbReference>
<gene>
    <name evidence="2" type="ordered locus">TPASS_0912</name>
</gene>
<proteinExistence type="predicted"/>
<dbReference type="EMBL" id="CP000805">
    <property type="protein sequence ID" value="ACD71328.1"/>
    <property type="molecule type" value="Genomic_DNA"/>
</dbReference>
<dbReference type="AlphaFoldDB" id="A0A0H3BLP7"/>
<dbReference type="Gene3D" id="1.10.3210.10">
    <property type="entry name" value="Hypothetical protein af1432"/>
    <property type="match status" value="1"/>
</dbReference>
<evidence type="ECO:0000313" key="2">
    <source>
        <dbReference type="EMBL" id="ACD71328.1"/>
    </source>
</evidence>
<evidence type="ECO:0000259" key="1">
    <source>
        <dbReference type="PROSITE" id="PS51832"/>
    </source>
</evidence>
<dbReference type="CDD" id="cd00077">
    <property type="entry name" value="HDc"/>
    <property type="match status" value="1"/>
</dbReference>
<name>A0A0H3BLP7_TREPS</name>
<sequence length="440" mass="49018">MCIRRGINPCAPMPKIRRVKRYRSMSQKIDVSELQEGMCFSEPVFFDDGENLLLREGEPVSTRELTVLQDWNIPYVVTAGRVLAEGESVPSSTVEELAEFEELAAEELLDPEDDIVSTGELRTQDILKDICELLPKVCINPHYHEEYVGFIQELNMLFAKMNAHTTLPARPADMLAKRLSELVRANTLGFVSLVLSYKIEGFRFAKPAVDTAIFSIIVAQHLGFSEKDIFDLVVASLLHDIGMQHVPADILKKSGRLHFQEQQAVDAHTIYAHSYIVNTLKYPNSVGLSVLQHHEHWNGKGYPQSLSGNKITIGARILAVTDAFAAMLAPKSYRKPFSGYQAMKSLLADNARRFDPDVIKAMIQSVGIYPIGSLVLLNNSAVARVVKTTATAPLRPCLRIVIDEHDVTHPDDSGEFIDLAVNKTNYIVGEVSPWSYAKAQ</sequence>
<organism evidence="2 3">
    <name type="scientific">Treponema pallidum subsp. pallidum (strain SS14)</name>
    <dbReference type="NCBI Taxonomy" id="455434"/>
    <lineage>
        <taxon>Bacteria</taxon>
        <taxon>Pseudomonadati</taxon>
        <taxon>Spirochaetota</taxon>
        <taxon>Spirochaetia</taxon>
        <taxon>Spirochaetales</taxon>
        <taxon>Treponemataceae</taxon>
        <taxon>Treponema</taxon>
    </lineage>
</organism>
<evidence type="ECO:0000313" key="3">
    <source>
        <dbReference type="Proteomes" id="UP000001202"/>
    </source>
</evidence>
<dbReference type="Pfam" id="PF13487">
    <property type="entry name" value="HD_5"/>
    <property type="match status" value="1"/>
</dbReference>
<dbReference type="InterPro" id="IPR003607">
    <property type="entry name" value="HD/PDEase_dom"/>
</dbReference>
<protein>
    <recommendedName>
        <fullName evidence="1">HD-GYP domain-containing protein</fullName>
    </recommendedName>
</protein>